<evidence type="ECO:0000256" key="4">
    <source>
        <dbReference type="ARBA" id="ARBA00025742"/>
    </source>
</evidence>
<proteinExistence type="inferred from homology"/>
<dbReference type="EC" id="3.1.4.53" evidence="6"/>
<gene>
    <name evidence="6" type="primary">cpdA</name>
    <name evidence="6" type="ORF">NM686_004550</name>
</gene>
<dbReference type="Gene3D" id="3.60.21.10">
    <property type="match status" value="1"/>
</dbReference>
<evidence type="ECO:0000259" key="5">
    <source>
        <dbReference type="Pfam" id="PF00149"/>
    </source>
</evidence>
<evidence type="ECO:0000256" key="2">
    <source>
        <dbReference type="ARBA" id="ARBA00022801"/>
    </source>
</evidence>
<accession>A0ABY7GMQ8</accession>
<keyword evidence="2 6" id="KW-0378">Hydrolase</keyword>
<dbReference type="InterPro" id="IPR026575">
    <property type="entry name" value="GpdQ/CpdA-like"/>
</dbReference>
<sequence length="263" mass="29935">MSVLKVLQITDLHVKPHVGDTMLGIVTEDYFQQTLKVAIERHGRFDLILVTGDLAQDPCPESYQRIGRHLMQYDTPCLCLPGNHDDFDMMKRYLNGGLVSCRQQWIAKNWRIIALNSQKPGSPQGELTTEELRFLEETLRKEPSRPALIAVHHHCIPSGSPWLDTMQIQNSGEFLSLVKTFPNVKAVTFGHVHQELSATMDKIAIFATPASCFQFTPHSMEFSIDDAPPGYRIFDLFADGSLKSECHRLPIRLEHLNRQAHEY</sequence>
<evidence type="ECO:0000313" key="6">
    <source>
        <dbReference type="EMBL" id="WAR45789.1"/>
    </source>
</evidence>
<dbReference type="PANTHER" id="PTHR42988">
    <property type="entry name" value="PHOSPHOHYDROLASE"/>
    <property type="match status" value="1"/>
</dbReference>
<comment type="similarity">
    <text evidence="4">Belongs to the cyclic nucleotide phosphodiesterase class-III family.</text>
</comment>
<dbReference type="PANTHER" id="PTHR42988:SF2">
    <property type="entry name" value="CYCLIC NUCLEOTIDE PHOSPHODIESTERASE CBUA0032-RELATED"/>
    <property type="match status" value="1"/>
</dbReference>
<dbReference type="EMBL" id="CP113517">
    <property type="protein sequence ID" value="WAR45789.1"/>
    <property type="molecule type" value="Genomic_DNA"/>
</dbReference>
<reference evidence="6" key="1">
    <citation type="submission" date="2022-11" db="EMBL/GenBank/DDBJ databases">
        <title>Methylomonas rapida sp. nov., Carotenoid-Producing Obligate Methanotrophs with High Growth Characteristics and Biotechnological Potential.</title>
        <authorList>
            <person name="Tikhonova E.N."/>
            <person name="Suleimanov R.Z."/>
            <person name="Miroshnikov K."/>
            <person name="Oshkin I.Y."/>
            <person name="Belova S.E."/>
            <person name="Danilova O.V."/>
            <person name="Ashikhmin A."/>
            <person name="Konopkin A."/>
            <person name="But S.Y."/>
            <person name="Khmelenina V.N."/>
            <person name="Kuznetsov N."/>
            <person name="Pimenov N.V."/>
            <person name="Dedysh S.N."/>
        </authorList>
    </citation>
    <scope>NUCLEOTIDE SEQUENCE</scope>
    <source>
        <strain evidence="6">MP1</strain>
    </source>
</reference>
<dbReference type="Proteomes" id="UP001162780">
    <property type="component" value="Chromosome"/>
</dbReference>
<organism evidence="6 7">
    <name type="scientific">Methylomonas rapida</name>
    <dbReference type="NCBI Taxonomy" id="2963939"/>
    <lineage>
        <taxon>Bacteria</taxon>
        <taxon>Pseudomonadati</taxon>
        <taxon>Pseudomonadota</taxon>
        <taxon>Gammaproteobacteria</taxon>
        <taxon>Methylococcales</taxon>
        <taxon>Methylococcaceae</taxon>
        <taxon>Methylomonas</taxon>
    </lineage>
</organism>
<dbReference type="InterPro" id="IPR004843">
    <property type="entry name" value="Calcineurin-like_PHP"/>
</dbReference>
<dbReference type="CDD" id="cd07402">
    <property type="entry name" value="MPP_GpdQ"/>
    <property type="match status" value="1"/>
</dbReference>
<keyword evidence="7" id="KW-1185">Reference proteome</keyword>
<name>A0ABY7GMQ8_9GAMM</name>
<feature type="domain" description="Calcineurin-like phosphoesterase" evidence="5">
    <location>
        <begin position="4"/>
        <end position="194"/>
    </location>
</feature>
<evidence type="ECO:0000313" key="7">
    <source>
        <dbReference type="Proteomes" id="UP001162780"/>
    </source>
</evidence>
<dbReference type="RefSeq" id="WP_255186697.1">
    <property type="nucleotide sequence ID" value="NZ_CP113517.1"/>
</dbReference>
<dbReference type="SUPFAM" id="SSF56300">
    <property type="entry name" value="Metallo-dependent phosphatases"/>
    <property type="match status" value="1"/>
</dbReference>
<evidence type="ECO:0000256" key="3">
    <source>
        <dbReference type="ARBA" id="ARBA00023004"/>
    </source>
</evidence>
<dbReference type="GO" id="GO:0004115">
    <property type="term" value="F:3',5'-cyclic-AMP phosphodiesterase activity"/>
    <property type="evidence" value="ECO:0007669"/>
    <property type="project" value="UniProtKB-EC"/>
</dbReference>
<evidence type="ECO:0000256" key="1">
    <source>
        <dbReference type="ARBA" id="ARBA00022723"/>
    </source>
</evidence>
<dbReference type="InterPro" id="IPR050884">
    <property type="entry name" value="CNP_phosphodiesterase-III"/>
</dbReference>
<dbReference type="Pfam" id="PF00149">
    <property type="entry name" value="Metallophos"/>
    <property type="match status" value="1"/>
</dbReference>
<keyword evidence="1" id="KW-0479">Metal-binding</keyword>
<keyword evidence="3" id="KW-0408">Iron</keyword>
<dbReference type="InterPro" id="IPR029052">
    <property type="entry name" value="Metallo-depent_PP-like"/>
</dbReference>
<dbReference type="NCBIfam" id="NF008359">
    <property type="entry name" value="PRK11148.1"/>
    <property type="match status" value="1"/>
</dbReference>
<protein>
    <submittedName>
        <fullName evidence="6">3',5'-cyclic-AMP phosphodiesterase</fullName>
        <ecNumber evidence="6">3.1.4.53</ecNumber>
    </submittedName>
</protein>